<dbReference type="EMBL" id="KZ269977">
    <property type="protein sequence ID" value="OZC12812.1"/>
    <property type="molecule type" value="Genomic_DNA"/>
</dbReference>
<feature type="region of interest" description="Disordered" evidence="1">
    <location>
        <begin position="1"/>
        <end position="33"/>
    </location>
</feature>
<gene>
    <name evidence="2" type="ORF">X798_00446</name>
</gene>
<reference evidence="2 3" key="1">
    <citation type="submission" date="2015-12" db="EMBL/GenBank/DDBJ databases">
        <title>Draft genome of the nematode, Onchocerca flexuosa.</title>
        <authorList>
            <person name="Mitreva M."/>
        </authorList>
    </citation>
    <scope>NUCLEOTIDE SEQUENCE [LARGE SCALE GENOMIC DNA]</scope>
    <source>
        <strain evidence="2">Red Deer</strain>
    </source>
</reference>
<proteinExistence type="predicted"/>
<accession>A0A238C5T8</accession>
<feature type="compositionally biased region" description="Polar residues" evidence="1">
    <location>
        <begin position="21"/>
        <end position="31"/>
    </location>
</feature>
<protein>
    <submittedName>
        <fullName evidence="2">Uncharacterized protein</fullName>
    </submittedName>
</protein>
<evidence type="ECO:0000256" key="1">
    <source>
        <dbReference type="SAM" id="MobiDB-lite"/>
    </source>
</evidence>
<evidence type="ECO:0000313" key="2">
    <source>
        <dbReference type="EMBL" id="OZC12812.1"/>
    </source>
</evidence>
<keyword evidence="3" id="KW-1185">Reference proteome</keyword>
<dbReference type="AlphaFoldDB" id="A0A238C5T8"/>
<feature type="compositionally biased region" description="Basic residues" evidence="1">
    <location>
        <begin position="9"/>
        <end position="20"/>
    </location>
</feature>
<dbReference type="Proteomes" id="UP000242913">
    <property type="component" value="Unassembled WGS sequence"/>
</dbReference>
<organism evidence="2 3">
    <name type="scientific">Onchocerca flexuosa</name>
    <dbReference type="NCBI Taxonomy" id="387005"/>
    <lineage>
        <taxon>Eukaryota</taxon>
        <taxon>Metazoa</taxon>
        <taxon>Ecdysozoa</taxon>
        <taxon>Nematoda</taxon>
        <taxon>Chromadorea</taxon>
        <taxon>Rhabditida</taxon>
        <taxon>Spirurina</taxon>
        <taxon>Spiruromorpha</taxon>
        <taxon>Filarioidea</taxon>
        <taxon>Onchocercidae</taxon>
        <taxon>Onchocerca</taxon>
    </lineage>
</organism>
<name>A0A238C5T8_9BILA</name>
<dbReference type="OrthoDB" id="5805078at2759"/>
<sequence length="345" mass="39392">MIFTIMPRSSKRSHPKRTKSTHMQVKSTKSSGLDEDREKVEAAIFFLRCQEWMTRKYVKEIRITYLNPLDELCSGKKRIVAAEEGIVNVESVSKSMERSSSNSARKANKIDGVGDGRIFSMDKISEKLQQGLKVLQRNDGEMAQSYRPVTREKTVSLADCCALYRLKTVLEAVQELLDIQTSLDKWFENNKTNMNVYKSRLKNLLTNALTNFEMAYIITELFAVQQVPRQEIQKIKPEYSKYIRPDIETRDITIINKPLDKGIAMIIDNLPPKYRFPETIYHLSSFAKKLLANAPPSPDSGHIFSSFLNNSHNSSTNSRLLTQASERSKSCSLRSHTGMTTTYEA</sequence>
<feature type="region of interest" description="Disordered" evidence="1">
    <location>
        <begin position="315"/>
        <end position="345"/>
    </location>
</feature>
<feature type="compositionally biased region" description="Polar residues" evidence="1">
    <location>
        <begin position="319"/>
        <end position="345"/>
    </location>
</feature>
<evidence type="ECO:0000313" key="3">
    <source>
        <dbReference type="Proteomes" id="UP000242913"/>
    </source>
</evidence>